<protein>
    <submittedName>
        <fullName evidence="3">Uncharacterized protein</fullName>
    </submittedName>
</protein>
<dbReference type="InterPro" id="IPR021514">
    <property type="entry name" value="DUF3176"/>
</dbReference>
<proteinExistence type="predicted"/>
<accession>A0A1Y1ZKV0</accession>
<sequence length="580" mass="63530">MPESARASDTLLGDGTQAQPQTRQSRKWTPAAFTWIWETLALFVSFGCLAATIGILKSMQNKSLSQWKPHYDGHPPSLNATIAILTTATKALALFVISSSIAQSKWILFKKSTPPRKLQELDLYEGASRGPLGAFLLLPHLRFRSWVVISGAVVTIAALGMDTFAQQVVKYDTPYEPASGAEFWYTQRYPSTARLTGEDQVTPNQYYADFSMQGAILGGIAGLIPRQAFFNCGSNRCTWNGSYTALGFSSRCVDVTAAALATTNSSGEVLEDRPGVYYRMKTPEGIPIYGFLQPPQVNQIKINVAATQVNSFNGSLRDQKVSPDFIRIAVLSSNMSDEVAVLREDYYSSLSVKECTISLVAHRMTSIMVQDSYLSYQGSDAPLDQGEYAQIGDPTVSNITFTEPKEKVTLRIMPADLASLGQFFESSRFSGYFLTGSQGKSADSSSITDGAGSGVGNTLSDVDTSMRDMTDTMTAQLRSSNYYWDLTAPGSKFVFDTVVRVEWAWLSLPAAILAITLAVLTGTALDNRRARCIPWKSSSVAILRHNIISKDEDGAEVLSTDLRSVKEMEEMAKHTRVKLE</sequence>
<dbReference type="AlphaFoldDB" id="A0A1Y1ZKV0"/>
<evidence type="ECO:0000256" key="2">
    <source>
        <dbReference type="SAM" id="Phobius"/>
    </source>
</evidence>
<dbReference type="PANTHER" id="PTHR35394">
    <property type="entry name" value="DUF3176 DOMAIN-CONTAINING PROTEIN"/>
    <property type="match status" value="1"/>
</dbReference>
<reference evidence="3 4" key="1">
    <citation type="submission" date="2016-07" db="EMBL/GenBank/DDBJ databases">
        <title>Pervasive Adenine N6-methylation of Active Genes in Fungi.</title>
        <authorList>
            <consortium name="DOE Joint Genome Institute"/>
            <person name="Mondo S.J."/>
            <person name="Dannebaum R.O."/>
            <person name="Kuo R.C."/>
            <person name="Labutti K."/>
            <person name="Haridas S."/>
            <person name="Kuo A."/>
            <person name="Salamov A."/>
            <person name="Ahrendt S.R."/>
            <person name="Lipzen A."/>
            <person name="Sullivan W."/>
            <person name="Andreopoulos W.B."/>
            <person name="Clum A."/>
            <person name="Lindquist E."/>
            <person name="Daum C."/>
            <person name="Ramamoorthy G.K."/>
            <person name="Gryganskyi A."/>
            <person name="Culley D."/>
            <person name="Magnuson J.K."/>
            <person name="James T.Y."/>
            <person name="O'Malley M.A."/>
            <person name="Stajich J.E."/>
            <person name="Spatafora J.W."/>
            <person name="Visel A."/>
            <person name="Grigoriev I.V."/>
        </authorList>
    </citation>
    <scope>NUCLEOTIDE SEQUENCE [LARGE SCALE GENOMIC DNA]</scope>
    <source>
        <strain evidence="3 4">CBS 115471</strain>
    </source>
</reference>
<evidence type="ECO:0000313" key="4">
    <source>
        <dbReference type="Proteomes" id="UP000193144"/>
    </source>
</evidence>
<keyword evidence="2" id="KW-1133">Transmembrane helix</keyword>
<feature type="transmembrane region" description="Helical" evidence="2">
    <location>
        <begin position="35"/>
        <end position="56"/>
    </location>
</feature>
<feature type="transmembrane region" description="Helical" evidence="2">
    <location>
        <begin position="503"/>
        <end position="525"/>
    </location>
</feature>
<dbReference type="EMBL" id="MCFA01000067">
    <property type="protein sequence ID" value="ORY10846.1"/>
    <property type="molecule type" value="Genomic_DNA"/>
</dbReference>
<evidence type="ECO:0000313" key="3">
    <source>
        <dbReference type="EMBL" id="ORY10846.1"/>
    </source>
</evidence>
<dbReference type="PANTHER" id="PTHR35394:SF5">
    <property type="entry name" value="DUF3176 DOMAIN-CONTAINING PROTEIN"/>
    <property type="match status" value="1"/>
</dbReference>
<keyword evidence="2" id="KW-0472">Membrane</keyword>
<feature type="transmembrane region" description="Helical" evidence="2">
    <location>
        <begin position="77"/>
        <end position="97"/>
    </location>
</feature>
<feature type="region of interest" description="Disordered" evidence="1">
    <location>
        <begin position="1"/>
        <end position="25"/>
    </location>
</feature>
<dbReference type="OrthoDB" id="5376804at2759"/>
<dbReference type="Proteomes" id="UP000193144">
    <property type="component" value="Unassembled WGS sequence"/>
</dbReference>
<name>A0A1Y1ZKV0_9PLEO</name>
<dbReference type="Pfam" id="PF11374">
    <property type="entry name" value="DUF3176"/>
    <property type="match status" value="1"/>
</dbReference>
<gene>
    <name evidence="3" type="ORF">BCR34DRAFT_664700</name>
</gene>
<evidence type="ECO:0000256" key="1">
    <source>
        <dbReference type="SAM" id="MobiDB-lite"/>
    </source>
</evidence>
<organism evidence="3 4">
    <name type="scientific">Clohesyomyces aquaticus</name>
    <dbReference type="NCBI Taxonomy" id="1231657"/>
    <lineage>
        <taxon>Eukaryota</taxon>
        <taxon>Fungi</taxon>
        <taxon>Dikarya</taxon>
        <taxon>Ascomycota</taxon>
        <taxon>Pezizomycotina</taxon>
        <taxon>Dothideomycetes</taxon>
        <taxon>Pleosporomycetidae</taxon>
        <taxon>Pleosporales</taxon>
        <taxon>Lindgomycetaceae</taxon>
        <taxon>Clohesyomyces</taxon>
    </lineage>
</organism>
<comment type="caution">
    <text evidence="3">The sequence shown here is derived from an EMBL/GenBank/DDBJ whole genome shotgun (WGS) entry which is preliminary data.</text>
</comment>
<dbReference type="STRING" id="1231657.A0A1Y1ZKV0"/>
<keyword evidence="4" id="KW-1185">Reference proteome</keyword>
<keyword evidence="2" id="KW-0812">Transmembrane</keyword>